<name>A0A7I7JIR6_9MYCO</name>
<keyword evidence="2 4" id="KW-0560">Oxidoreductase</keyword>
<protein>
    <submittedName>
        <fullName evidence="6">Aldehyde dehydrogenase</fullName>
    </submittedName>
</protein>
<reference evidence="6 7" key="1">
    <citation type="journal article" date="2019" name="Emerg. Microbes Infect.">
        <title>Comprehensive subspecies identification of 175 nontuberculous mycobacteria species based on 7547 genomic profiles.</title>
        <authorList>
            <person name="Matsumoto Y."/>
            <person name="Kinjo T."/>
            <person name="Motooka D."/>
            <person name="Nabeya D."/>
            <person name="Jung N."/>
            <person name="Uechi K."/>
            <person name="Horii T."/>
            <person name="Iida T."/>
            <person name="Fujita J."/>
            <person name="Nakamura S."/>
        </authorList>
    </citation>
    <scope>NUCLEOTIDE SEQUENCE [LARGE SCALE GENOMIC DNA]</scope>
    <source>
        <strain evidence="6 7">JCM 6391</strain>
    </source>
</reference>
<dbReference type="Gene3D" id="3.40.605.10">
    <property type="entry name" value="Aldehyde Dehydrogenase, Chain A, domain 1"/>
    <property type="match status" value="1"/>
</dbReference>
<evidence type="ECO:0000256" key="3">
    <source>
        <dbReference type="PROSITE-ProRule" id="PRU10007"/>
    </source>
</evidence>
<evidence type="ECO:0000256" key="2">
    <source>
        <dbReference type="ARBA" id="ARBA00023002"/>
    </source>
</evidence>
<dbReference type="InterPro" id="IPR029510">
    <property type="entry name" value="Ald_DH_CS_GLU"/>
</dbReference>
<gene>
    <name evidence="6" type="ORF">MNVM_07210</name>
</gene>
<dbReference type="InterPro" id="IPR016162">
    <property type="entry name" value="Ald_DH_N"/>
</dbReference>
<dbReference type="InterPro" id="IPR015590">
    <property type="entry name" value="Aldehyde_DH_dom"/>
</dbReference>
<dbReference type="Proteomes" id="UP000466997">
    <property type="component" value="Chromosome"/>
</dbReference>
<accession>A0A7I7JIR6</accession>
<feature type="active site" evidence="3">
    <location>
        <position position="262"/>
    </location>
</feature>
<dbReference type="PANTHER" id="PTHR42804:SF1">
    <property type="entry name" value="ALDEHYDE DEHYDROGENASE-RELATED"/>
    <property type="match status" value="1"/>
</dbReference>
<keyword evidence="7" id="KW-1185">Reference proteome</keyword>
<dbReference type="Gene3D" id="3.40.309.10">
    <property type="entry name" value="Aldehyde Dehydrogenase, Chain A, domain 2"/>
    <property type="match status" value="1"/>
</dbReference>
<dbReference type="GO" id="GO:0016620">
    <property type="term" value="F:oxidoreductase activity, acting on the aldehyde or oxo group of donors, NAD or NADP as acceptor"/>
    <property type="evidence" value="ECO:0007669"/>
    <property type="project" value="InterPro"/>
</dbReference>
<dbReference type="SUPFAM" id="SSF53720">
    <property type="entry name" value="ALDH-like"/>
    <property type="match status" value="1"/>
</dbReference>
<evidence type="ECO:0000313" key="6">
    <source>
        <dbReference type="EMBL" id="BBX11640.1"/>
    </source>
</evidence>
<evidence type="ECO:0000256" key="4">
    <source>
        <dbReference type="RuleBase" id="RU003345"/>
    </source>
</evidence>
<proteinExistence type="inferred from homology"/>
<dbReference type="PROSITE" id="PS00687">
    <property type="entry name" value="ALDEHYDE_DEHYDR_GLU"/>
    <property type="match status" value="1"/>
</dbReference>
<dbReference type="PANTHER" id="PTHR42804">
    <property type="entry name" value="ALDEHYDE DEHYDROGENASE"/>
    <property type="match status" value="1"/>
</dbReference>
<sequence>MAEHPRFESKMMIDGALVDGQAGTFSNVNPATEEVLGEVADASAADMHRAIDAARRAFDDTDWSVDHKFRQRCLVQLQQALEGEQEKLREELIAEAGCPRAITYGPQLDAPLSDALRFPGQLIDDYPWETSLGDAFVSVTGANTTRMVWREAVGVVGAIVPWNFPFEVTIHKIGQALATGNTVVLKPAPDTPFNATRLGRLIAENTDIPAGVVNVVTASDPLIGEELTLSPKVDMISFTGSTAVGKRIMEKGAATMKRLFLELGGKSATIVLEDADLGLGAMMGIAPCVHAGQGCANPTRLLLPRSRYAEGVAILQGIYEGVAPGDPQDPATLCGPVISAKQRSRIRGYIDKGIAEGAKLLVGGAEPPDGLDRGFFVKPTLFVDVDNSMTIAQEEIFGPVLAVIPYDDENHAVRIANDSVYGLAGNVMSGSVEHGLAVAKRLRAGFLGINGAAGYGADTPFGGYKASGVGRQNGTAGFDQYTEIKSVAYPAVSEARRRRAEAGPPNQAAG</sequence>
<dbReference type="AlphaFoldDB" id="A0A7I7JIR6"/>
<dbReference type="Pfam" id="PF00171">
    <property type="entry name" value="Aldedh"/>
    <property type="match status" value="1"/>
</dbReference>
<evidence type="ECO:0000256" key="1">
    <source>
        <dbReference type="ARBA" id="ARBA00009986"/>
    </source>
</evidence>
<evidence type="ECO:0000313" key="7">
    <source>
        <dbReference type="Proteomes" id="UP000466997"/>
    </source>
</evidence>
<dbReference type="EMBL" id="AP022562">
    <property type="protein sequence ID" value="BBX11640.1"/>
    <property type="molecule type" value="Genomic_DNA"/>
</dbReference>
<evidence type="ECO:0000259" key="5">
    <source>
        <dbReference type="Pfam" id="PF00171"/>
    </source>
</evidence>
<dbReference type="FunFam" id="3.40.605.10:FF:000007">
    <property type="entry name" value="NAD/NADP-dependent betaine aldehyde dehydrogenase"/>
    <property type="match status" value="1"/>
</dbReference>
<dbReference type="KEGG" id="mnm:MNVM_07210"/>
<dbReference type="InterPro" id="IPR016163">
    <property type="entry name" value="Ald_DH_C"/>
</dbReference>
<feature type="domain" description="Aldehyde dehydrogenase" evidence="5">
    <location>
        <begin position="18"/>
        <end position="487"/>
    </location>
</feature>
<dbReference type="InterPro" id="IPR016161">
    <property type="entry name" value="Ald_DH/histidinol_DH"/>
</dbReference>
<organism evidence="6 7">
    <name type="scientific">Mycobacterium novum</name>
    <dbReference type="NCBI Taxonomy" id="2492438"/>
    <lineage>
        <taxon>Bacteria</taxon>
        <taxon>Bacillati</taxon>
        <taxon>Actinomycetota</taxon>
        <taxon>Actinomycetes</taxon>
        <taxon>Mycobacteriales</taxon>
        <taxon>Mycobacteriaceae</taxon>
        <taxon>Mycobacterium</taxon>
    </lineage>
</organism>
<comment type="similarity">
    <text evidence="1 4">Belongs to the aldehyde dehydrogenase family.</text>
</comment>
<dbReference type="CDD" id="cd07089">
    <property type="entry name" value="ALDH_CddD-AldA-like"/>
    <property type="match status" value="1"/>
</dbReference>